<keyword evidence="2" id="KW-1185">Reference proteome</keyword>
<dbReference type="EMBL" id="JARJCW010000001">
    <property type="protein sequence ID" value="KAJ7230313.1"/>
    <property type="molecule type" value="Genomic_DNA"/>
</dbReference>
<evidence type="ECO:0008006" key="3">
    <source>
        <dbReference type="Google" id="ProtNLM"/>
    </source>
</evidence>
<comment type="caution">
    <text evidence="1">The sequence shown here is derived from an EMBL/GenBank/DDBJ whole genome shotgun (WGS) entry which is preliminary data.</text>
</comment>
<accession>A0AAD7E5S7</accession>
<evidence type="ECO:0000313" key="1">
    <source>
        <dbReference type="EMBL" id="KAJ7230313.1"/>
    </source>
</evidence>
<name>A0AAD7E5S7_9AGAR</name>
<gene>
    <name evidence="1" type="ORF">GGX14DRAFT_343660</name>
</gene>
<organism evidence="1 2">
    <name type="scientific">Mycena pura</name>
    <dbReference type="NCBI Taxonomy" id="153505"/>
    <lineage>
        <taxon>Eukaryota</taxon>
        <taxon>Fungi</taxon>
        <taxon>Dikarya</taxon>
        <taxon>Basidiomycota</taxon>
        <taxon>Agaricomycotina</taxon>
        <taxon>Agaricomycetes</taxon>
        <taxon>Agaricomycetidae</taxon>
        <taxon>Agaricales</taxon>
        <taxon>Marasmiineae</taxon>
        <taxon>Mycenaceae</taxon>
        <taxon>Mycena</taxon>
    </lineage>
</organism>
<reference evidence="1" key="1">
    <citation type="submission" date="2023-03" db="EMBL/GenBank/DDBJ databases">
        <title>Massive genome expansion in bonnet fungi (Mycena s.s.) driven by repeated elements and novel gene families across ecological guilds.</title>
        <authorList>
            <consortium name="Lawrence Berkeley National Laboratory"/>
            <person name="Harder C.B."/>
            <person name="Miyauchi S."/>
            <person name="Viragh M."/>
            <person name="Kuo A."/>
            <person name="Thoen E."/>
            <person name="Andreopoulos B."/>
            <person name="Lu D."/>
            <person name="Skrede I."/>
            <person name="Drula E."/>
            <person name="Henrissat B."/>
            <person name="Morin E."/>
            <person name="Kohler A."/>
            <person name="Barry K."/>
            <person name="LaButti K."/>
            <person name="Morin E."/>
            <person name="Salamov A."/>
            <person name="Lipzen A."/>
            <person name="Mereny Z."/>
            <person name="Hegedus B."/>
            <person name="Baldrian P."/>
            <person name="Stursova M."/>
            <person name="Weitz H."/>
            <person name="Taylor A."/>
            <person name="Grigoriev I.V."/>
            <person name="Nagy L.G."/>
            <person name="Martin F."/>
            <person name="Kauserud H."/>
        </authorList>
    </citation>
    <scope>NUCLEOTIDE SEQUENCE</scope>
    <source>
        <strain evidence="1">9144</strain>
    </source>
</reference>
<dbReference type="Proteomes" id="UP001219525">
    <property type="component" value="Unassembled WGS sequence"/>
</dbReference>
<dbReference type="AlphaFoldDB" id="A0AAD7E5S7"/>
<sequence>MSSNPSVEELACAWYWGSTLGTRYHQLMHSNEPPLEADLTVVNLAISAIDTRLSSLDDEITCLNVIKARLELLEEERHTFATRRKQNLAIFSPLRRMPAEVLAEIFLLTLPPAYVRQRGTFRIAKSPWVSTFVCSRWRAVS</sequence>
<evidence type="ECO:0000313" key="2">
    <source>
        <dbReference type="Proteomes" id="UP001219525"/>
    </source>
</evidence>
<protein>
    <recommendedName>
        <fullName evidence="3">F-box domain-containing protein</fullName>
    </recommendedName>
</protein>
<proteinExistence type="predicted"/>